<dbReference type="Pfam" id="PF12002">
    <property type="entry name" value="MgsA_C"/>
    <property type="match status" value="1"/>
</dbReference>
<dbReference type="AlphaFoldDB" id="A0A3A4R2I4"/>
<keyword evidence="4" id="KW-0235">DNA replication</keyword>
<evidence type="ECO:0000256" key="6">
    <source>
        <dbReference type="ARBA" id="ARBA00022840"/>
    </source>
</evidence>
<gene>
    <name evidence="9" type="ORF">C4541_04420</name>
</gene>
<accession>A0A3A4R2I4</accession>
<dbReference type="GO" id="GO:0016887">
    <property type="term" value="F:ATP hydrolysis activity"/>
    <property type="evidence" value="ECO:0007669"/>
    <property type="project" value="InterPro"/>
</dbReference>
<comment type="caution">
    <text evidence="9">The sequence shown here is derived from an EMBL/GenBank/DDBJ whole genome shotgun (WGS) entry which is preliminary data.</text>
</comment>
<dbReference type="CDD" id="cd00009">
    <property type="entry name" value="AAA"/>
    <property type="match status" value="1"/>
</dbReference>
<dbReference type="SMART" id="SM00382">
    <property type="entry name" value="AAA"/>
    <property type="match status" value="1"/>
</dbReference>
<dbReference type="InterPro" id="IPR003959">
    <property type="entry name" value="ATPase_AAA_core"/>
</dbReference>
<dbReference type="InterPro" id="IPR003593">
    <property type="entry name" value="AAA+_ATPase"/>
</dbReference>
<dbReference type="FunFam" id="3.40.50.300:FF:000137">
    <property type="entry name" value="Replication-associated recombination protein A"/>
    <property type="match status" value="1"/>
</dbReference>
<dbReference type="PANTHER" id="PTHR13779:SF7">
    <property type="entry name" value="ATPASE WRNIP1"/>
    <property type="match status" value="1"/>
</dbReference>
<reference evidence="9 10" key="1">
    <citation type="journal article" date="2017" name="ISME J.">
        <title>Energy and carbon metabolisms in a deep terrestrial subsurface fluid microbial community.</title>
        <authorList>
            <person name="Momper L."/>
            <person name="Jungbluth S.P."/>
            <person name="Lee M.D."/>
            <person name="Amend J.P."/>
        </authorList>
    </citation>
    <scope>NUCLEOTIDE SEQUENCE [LARGE SCALE GENOMIC DNA]</scope>
    <source>
        <strain evidence="9">SURF_26</strain>
    </source>
</reference>
<dbReference type="Proteomes" id="UP000266426">
    <property type="component" value="Unassembled WGS sequence"/>
</dbReference>
<dbReference type="Gene3D" id="1.10.8.60">
    <property type="match status" value="1"/>
</dbReference>
<feature type="domain" description="AAA+ ATPase" evidence="8">
    <location>
        <begin position="53"/>
        <end position="183"/>
    </location>
</feature>
<evidence type="ECO:0000256" key="7">
    <source>
        <dbReference type="SAM" id="Coils"/>
    </source>
</evidence>
<evidence type="ECO:0000313" key="9">
    <source>
        <dbReference type="EMBL" id="RJP60295.1"/>
    </source>
</evidence>
<dbReference type="CDD" id="cd18139">
    <property type="entry name" value="HLD_clamp_RarA"/>
    <property type="match status" value="1"/>
</dbReference>
<evidence type="ECO:0000256" key="4">
    <source>
        <dbReference type="ARBA" id="ARBA00022705"/>
    </source>
</evidence>
<dbReference type="Pfam" id="PF16193">
    <property type="entry name" value="AAA_assoc_2"/>
    <property type="match status" value="1"/>
</dbReference>
<keyword evidence="6" id="KW-0067">ATP-binding</keyword>
<comment type="similarity">
    <text evidence="2">Belongs to the AAA ATPase family. RarA/MGS1/WRNIP1 subfamily.</text>
</comment>
<name>A0A3A4R2I4_9BACT</name>
<dbReference type="SUPFAM" id="SSF52540">
    <property type="entry name" value="P-loop containing nucleoside triphosphate hydrolases"/>
    <property type="match status" value="1"/>
</dbReference>
<dbReference type="Gene3D" id="1.10.3710.10">
    <property type="entry name" value="DNA polymerase III clamp loader subunits, C-terminal domain"/>
    <property type="match status" value="1"/>
</dbReference>
<dbReference type="GO" id="GO:0003677">
    <property type="term" value="F:DNA binding"/>
    <property type="evidence" value="ECO:0007669"/>
    <property type="project" value="InterPro"/>
</dbReference>
<dbReference type="InterPro" id="IPR021886">
    <property type="entry name" value="MgsA_C"/>
</dbReference>
<dbReference type="Gene3D" id="3.40.50.300">
    <property type="entry name" value="P-loop containing nucleotide triphosphate hydrolases"/>
    <property type="match status" value="1"/>
</dbReference>
<feature type="coiled-coil region" evidence="7">
    <location>
        <begin position="85"/>
        <end position="112"/>
    </location>
</feature>
<dbReference type="GO" id="GO:0008047">
    <property type="term" value="F:enzyme activator activity"/>
    <property type="evidence" value="ECO:0007669"/>
    <property type="project" value="TreeGrafter"/>
</dbReference>
<dbReference type="GO" id="GO:0005524">
    <property type="term" value="F:ATP binding"/>
    <property type="evidence" value="ECO:0007669"/>
    <property type="project" value="UniProtKB-KW"/>
</dbReference>
<dbReference type="InterPro" id="IPR032423">
    <property type="entry name" value="AAA_assoc_2"/>
</dbReference>
<dbReference type="EMBL" id="QZJZ01000031">
    <property type="protein sequence ID" value="RJP60295.1"/>
    <property type="molecule type" value="Genomic_DNA"/>
</dbReference>
<dbReference type="GO" id="GO:0006261">
    <property type="term" value="P:DNA-templated DNA replication"/>
    <property type="evidence" value="ECO:0007669"/>
    <property type="project" value="TreeGrafter"/>
</dbReference>
<keyword evidence="5" id="KW-0547">Nucleotide-binding</keyword>
<dbReference type="InterPro" id="IPR051314">
    <property type="entry name" value="AAA_ATPase_RarA/MGS1/WRNIP1"/>
</dbReference>
<dbReference type="GO" id="GO:0017116">
    <property type="term" value="F:single-stranded DNA helicase activity"/>
    <property type="evidence" value="ECO:0007669"/>
    <property type="project" value="TreeGrafter"/>
</dbReference>
<dbReference type="FunFam" id="1.20.272.10:FF:000001">
    <property type="entry name" value="Putative AAA family ATPase"/>
    <property type="match status" value="1"/>
</dbReference>
<protein>
    <recommendedName>
        <fullName evidence="3">Replication-associated recombination protein A</fullName>
    </recommendedName>
</protein>
<dbReference type="InterPro" id="IPR008921">
    <property type="entry name" value="DNA_pol3_clamp-load_cplx_C"/>
</dbReference>
<evidence type="ECO:0000313" key="10">
    <source>
        <dbReference type="Proteomes" id="UP000266426"/>
    </source>
</evidence>
<evidence type="ECO:0000256" key="5">
    <source>
        <dbReference type="ARBA" id="ARBA00022741"/>
    </source>
</evidence>
<sequence length="432" mass="48371">MDLFADEEIKSQQIEPDFPLAARMRPDSLDHFIGQSAIIKDGTLLKRLIQSDRITSLIFYGPPGTGKTTLAHIIAARTNSRFISVNAVTSNVSELRAIIEEAKKQYRFTRQRTILFVDEIHRFNKAQQDILLPDIENNAIGFIGATTQNPSFVLTSPLVSRSHVFRFEPHSVQDLVYIMRKALDVGFSGKTIEIPDEVLAKLAELSDGDARKALNALDVAVNSTAPDSNHVIRITEHDAQESLQRKFVQYDRDGDGHYDTISAFIKSMRGSDPDATLYWLAKMLEAGEDPRFIARRIVIHASEDVGMADPHALTVAVSAFQALEYIGLPEARIMLAQAAIYIATAPKSNSVIKGIDSAINAVRTRPVEQVPVHLRDSHYHGAKKQGAGAGYKYPHDYPGHYVKQQYRPGSEKFYHPSQQGFEFNIYKRQKVR</sequence>
<dbReference type="Gene3D" id="1.20.272.10">
    <property type="match status" value="1"/>
</dbReference>
<evidence type="ECO:0000256" key="3">
    <source>
        <dbReference type="ARBA" id="ARBA00020776"/>
    </source>
</evidence>
<proteinExistence type="inferred from homology"/>
<dbReference type="InterPro" id="IPR027417">
    <property type="entry name" value="P-loop_NTPase"/>
</dbReference>
<comment type="function">
    <text evidence="1">DNA-dependent ATPase that plays important roles in cellular responses to stalled DNA replication processes.</text>
</comment>
<dbReference type="GO" id="GO:0000731">
    <property type="term" value="P:DNA synthesis involved in DNA repair"/>
    <property type="evidence" value="ECO:0007669"/>
    <property type="project" value="TreeGrafter"/>
</dbReference>
<evidence type="ECO:0000259" key="8">
    <source>
        <dbReference type="SMART" id="SM00382"/>
    </source>
</evidence>
<dbReference type="Pfam" id="PF00004">
    <property type="entry name" value="AAA"/>
    <property type="match status" value="1"/>
</dbReference>
<dbReference type="SUPFAM" id="SSF48019">
    <property type="entry name" value="post-AAA+ oligomerization domain-like"/>
    <property type="match status" value="1"/>
</dbReference>
<evidence type="ECO:0000256" key="2">
    <source>
        <dbReference type="ARBA" id="ARBA00008959"/>
    </source>
</evidence>
<dbReference type="PANTHER" id="PTHR13779">
    <property type="entry name" value="WERNER HELICASE-INTERACTING PROTEIN 1 FAMILY MEMBER"/>
    <property type="match status" value="1"/>
</dbReference>
<organism evidence="9 10">
    <name type="scientific">Candidatus Auribacter fodinae</name>
    <dbReference type="NCBI Taxonomy" id="2093366"/>
    <lineage>
        <taxon>Bacteria</taxon>
        <taxon>Pseudomonadati</taxon>
        <taxon>Candidatus Auribacterota</taxon>
        <taxon>Candidatus Auribacteria</taxon>
        <taxon>Candidatus Auribacterales</taxon>
        <taxon>Candidatus Auribacteraceae</taxon>
        <taxon>Candidatus Auribacter</taxon>
    </lineage>
</organism>
<evidence type="ECO:0000256" key="1">
    <source>
        <dbReference type="ARBA" id="ARBA00002393"/>
    </source>
</evidence>
<keyword evidence="7" id="KW-0175">Coiled coil</keyword>